<dbReference type="Gene3D" id="2.40.30.10">
    <property type="entry name" value="Translation factors"/>
    <property type="match status" value="1"/>
</dbReference>
<organism evidence="5">
    <name type="scientific">Paenibacillus ihbetae</name>
    <dbReference type="NCBI Taxonomy" id="1870820"/>
    <lineage>
        <taxon>Bacteria</taxon>
        <taxon>Bacillati</taxon>
        <taxon>Bacillota</taxon>
        <taxon>Bacilli</taxon>
        <taxon>Bacillales</taxon>
        <taxon>Paenibacillaceae</taxon>
        <taxon>Paenibacillus</taxon>
    </lineage>
</organism>
<feature type="domain" description="Tr-type G" evidence="4">
    <location>
        <begin position="2"/>
        <end position="249"/>
    </location>
</feature>
<dbReference type="Pfam" id="PF00679">
    <property type="entry name" value="EFG_C"/>
    <property type="match status" value="1"/>
</dbReference>
<dbReference type="AlphaFoldDB" id="A0A1B2DUZ5"/>
<dbReference type="Pfam" id="PF03764">
    <property type="entry name" value="EFG_IV"/>
    <property type="match status" value="1"/>
</dbReference>
<dbReference type="PANTHER" id="PTHR43261">
    <property type="entry name" value="TRANSLATION ELONGATION FACTOR G-RELATED"/>
    <property type="match status" value="1"/>
</dbReference>
<keyword evidence="2" id="KW-0648">Protein biosynthesis</keyword>
<evidence type="ECO:0000313" key="5">
    <source>
        <dbReference type="EMBL" id="ANY71507.1"/>
    </source>
</evidence>
<dbReference type="InterPro" id="IPR041095">
    <property type="entry name" value="EFG_II"/>
</dbReference>
<dbReference type="PROSITE" id="PS51722">
    <property type="entry name" value="G_TR_2"/>
    <property type="match status" value="1"/>
</dbReference>
<dbReference type="InterPro" id="IPR005517">
    <property type="entry name" value="Transl_elong_EFG/EF2_IV"/>
</dbReference>
<reference evidence="5" key="1">
    <citation type="submission" date="2016-08" db="EMBL/GenBank/DDBJ databases">
        <title>Complete Genome Seqeunce of Paenibacillus sp. nov. IHBB 9852 from high altitute lake of Indian trans-Himalayas.</title>
        <authorList>
            <person name="Kiran S."/>
            <person name="Swarnkar M.K."/>
            <person name="Rana A."/>
            <person name="Tewari R."/>
            <person name="Gulati A."/>
        </authorList>
    </citation>
    <scope>NUCLEOTIDE SEQUENCE [LARGE SCALE GENOMIC DNA]</scope>
    <source>
        <strain evidence="5">IHBB 9852</strain>
    </source>
</reference>
<proteinExistence type="predicted"/>
<dbReference type="SUPFAM" id="SSF54211">
    <property type="entry name" value="Ribosomal protein S5 domain 2-like"/>
    <property type="match status" value="1"/>
</dbReference>
<keyword evidence="3" id="KW-0342">GTP-binding</keyword>
<dbReference type="InterPro" id="IPR000640">
    <property type="entry name" value="EFG_V-like"/>
</dbReference>
<dbReference type="Gene3D" id="3.30.230.10">
    <property type="match status" value="1"/>
</dbReference>
<evidence type="ECO:0000256" key="3">
    <source>
        <dbReference type="ARBA" id="ARBA00023134"/>
    </source>
</evidence>
<keyword evidence="1" id="KW-0547">Nucleotide-binding</keyword>
<dbReference type="PRINTS" id="PR01037">
    <property type="entry name" value="TCRTETOQM"/>
</dbReference>
<dbReference type="CDD" id="cd04168">
    <property type="entry name" value="TetM_like"/>
    <property type="match status" value="1"/>
</dbReference>
<dbReference type="Pfam" id="PF14492">
    <property type="entry name" value="EFG_III"/>
    <property type="match status" value="1"/>
</dbReference>
<dbReference type="InterPro" id="IPR009000">
    <property type="entry name" value="Transl_B-barrel_sf"/>
</dbReference>
<dbReference type="InterPro" id="IPR031157">
    <property type="entry name" value="G_TR_CS"/>
</dbReference>
<dbReference type="Gene3D" id="3.30.70.870">
    <property type="entry name" value="Elongation Factor G (Translational Gtpase), domain 3"/>
    <property type="match status" value="1"/>
</dbReference>
<dbReference type="EMBL" id="CP016809">
    <property type="protein sequence ID" value="ANY71507.1"/>
    <property type="molecule type" value="Genomic_DNA"/>
</dbReference>
<name>A0A1B2DUZ5_9BACL</name>
<dbReference type="InterPro" id="IPR014721">
    <property type="entry name" value="Ribsml_uS5_D2-typ_fold_subgr"/>
</dbReference>
<dbReference type="GO" id="GO:0006412">
    <property type="term" value="P:translation"/>
    <property type="evidence" value="ECO:0007669"/>
    <property type="project" value="UniProtKB-KW"/>
</dbReference>
<accession>A0A1B2DUZ5</accession>
<evidence type="ECO:0000256" key="1">
    <source>
        <dbReference type="ARBA" id="ARBA00022741"/>
    </source>
</evidence>
<dbReference type="GO" id="GO:0032790">
    <property type="term" value="P:ribosome disassembly"/>
    <property type="evidence" value="ECO:0007669"/>
    <property type="project" value="TreeGrafter"/>
</dbReference>
<dbReference type="PROSITE" id="PS00301">
    <property type="entry name" value="G_TR_1"/>
    <property type="match status" value="1"/>
</dbReference>
<evidence type="ECO:0000259" key="4">
    <source>
        <dbReference type="PROSITE" id="PS51722"/>
    </source>
</evidence>
<dbReference type="InterPro" id="IPR000795">
    <property type="entry name" value="T_Tr_GTP-bd_dom"/>
</dbReference>
<dbReference type="RefSeq" id="WP_099476583.1">
    <property type="nucleotide sequence ID" value="NZ_CP016809.1"/>
</dbReference>
<dbReference type="CDD" id="cd01684">
    <property type="entry name" value="Tet_like_IV"/>
    <property type="match status" value="1"/>
</dbReference>
<dbReference type="GO" id="GO:0003924">
    <property type="term" value="F:GTPase activity"/>
    <property type="evidence" value="ECO:0007669"/>
    <property type="project" value="InterPro"/>
</dbReference>
<gene>
    <name evidence="5" type="ORF">BBD41_02330</name>
</gene>
<dbReference type="InterPro" id="IPR005225">
    <property type="entry name" value="Small_GTP-bd"/>
</dbReference>
<dbReference type="SMART" id="SM00889">
    <property type="entry name" value="EFG_IV"/>
    <property type="match status" value="1"/>
</dbReference>
<dbReference type="SUPFAM" id="SSF54980">
    <property type="entry name" value="EF-G C-terminal domain-like"/>
    <property type="match status" value="2"/>
</dbReference>
<evidence type="ECO:0000256" key="2">
    <source>
        <dbReference type="ARBA" id="ARBA00022917"/>
    </source>
</evidence>
<dbReference type="InterPro" id="IPR027417">
    <property type="entry name" value="P-loop_NTPase"/>
</dbReference>
<dbReference type="SUPFAM" id="SSF52540">
    <property type="entry name" value="P-loop containing nucleoside triphosphate hydrolases"/>
    <property type="match status" value="1"/>
</dbReference>
<dbReference type="InterPro" id="IPR020568">
    <property type="entry name" value="Ribosomal_Su5_D2-typ_SF"/>
</dbReference>
<dbReference type="GO" id="GO:0005525">
    <property type="term" value="F:GTP binding"/>
    <property type="evidence" value="ECO:0007669"/>
    <property type="project" value="UniProtKB-KW"/>
</dbReference>
<dbReference type="Gene3D" id="3.40.50.300">
    <property type="entry name" value="P-loop containing nucleotide triphosphate hydrolases"/>
    <property type="match status" value="1"/>
</dbReference>
<dbReference type="Pfam" id="PF00009">
    <property type="entry name" value="GTP_EFTU"/>
    <property type="match status" value="1"/>
</dbReference>
<dbReference type="NCBIfam" id="TIGR00231">
    <property type="entry name" value="small_GTP"/>
    <property type="match status" value="1"/>
</dbReference>
<protein>
    <submittedName>
        <fullName evidence="5">Tetracycline resistance protein</fullName>
    </submittedName>
</protein>
<dbReference type="InterPro" id="IPR035647">
    <property type="entry name" value="EFG_III/V"/>
</dbReference>
<dbReference type="PRINTS" id="PR00315">
    <property type="entry name" value="ELONGATNFCT"/>
</dbReference>
<dbReference type="PANTHER" id="PTHR43261:SF1">
    <property type="entry name" value="RIBOSOME-RELEASING FACTOR 2, MITOCHONDRIAL"/>
    <property type="match status" value="1"/>
</dbReference>
<dbReference type="SUPFAM" id="SSF50447">
    <property type="entry name" value="Translation proteins"/>
    <property type="match status" value="1"/>
</dbReference>
<sequence length="650" mass="71093">MKNILNIGVLAHVDAGKTTLTEQILFKTGVINRAGSVDQGNTTTDSLDIERRRGITVKSAAVSFMLGELKVNLIDTPGHADFISEVEHSLSVLDGVILVISAIEGVQAQTRVLMQTLKEQGIPTILFINKLDRMGADYRKVCSMIRQRLSGNVCEMSVPSEEGTAWATVRPADPHEAGWLEILASNNEDMLRHYAHDIPVSAVRLQAELRQQTKNAEAYPLFAGSAARGVGIEPLLEAMQSFLPVHTPAEDSADPLSGLAFKVMKQANGERLAYLRLFAGSIRKRERIPVVSKDGHTSHVKVKQLFSLMHGAIVPTDGVHAGDIAVLGGVDVKVGDVIGVVSDRMKSFHFERPPIQVKVSAMDAKDAPILHLALSDLTMEDPFLQYNRDSRTNESFIHVFGKVQQEILLETIREQYGIEAVFSAPKVMCLEKPVSAGAAVERMGEPQNPFYATVGFRVEPGTDGSGLQYRLEVELGSLPLAFQKAIKDTVYEVLQEGLYGWSVTDIVVTLTHTGYASPVSTAKDFRSLTPLVLMKALNEAGTDVYEPVNKLQFIVPEFSLSKVLSSLAALEGAFEEPRFVNGIVHINGTIPVRTSDQLKAEVHALTSGEGLLTIRPGGHVRVRGMIPVNARKQINPLHRGEYMLYLNNIM</sequence>
<dbReference type="KEGG" id="pib:BBD41_02330"/>